<dbReference type="Proteomes" id="UP000224460">
    <property type="component" value="Unassembled WGS sequence"/>
</dbReference>
<sequence length="510" mass="57770">MVSRYHKKTLKSKGRFEMKKMVIIGGGIAGLSAGIFAQENGFESIIFEKNHTMGGQCTGWNRKGYHIDNCIHWLTGSRKGSLNELWREVGALSDEIEIFYPERFYTVEYQGVQVSIYRDIERTQKELLQLSPEDEKAIKEMCEVVRILATVEMPTEKPMEDLNLFDFIKLAKSMGAGGKVMMKYAKLSMEDYANTFKHPAIRHLILDYMPERYNASSYMFSLATFCSGNGGIPKGGSVQMVQRMVDHYLSLGGKIKKGYTAKQVHIQDGKAVEVEFENGDRVGGDAYILTMDSKVAFSKLIGEKYMDKPFRTWYENPQLYPVNSAVNLSFGVADPCKDIPETLFFDCEGYQVGCSVKNRMSIKNYNYDEFGPEGHVVLQASFDQVEKDYVFWKDLYKDKASYEVEKKRIAQDAIERMEVKFPQLKGKIQSLDVVTPVSYEKWCGAYKGAYMSFIVTKAGKQMQSTGKIKGLDNVVLAGQWLMPPGGLPTAVVQGKFGVMRLMKKLGFKKD</sequence>
<gene>
    <name evidence="1" type="ORF">CS063_15555</name>
</gene>
<keyword evidence="2" id="KW-1185">Reference proteome</keyword>
<evidence type="ECO:0000313" key="1">
    <source>
        <dbReference type="EMBL" id="PHV69478.1"/>
    </source>
</evidence>
<comment type="caution">
    <text evidence="1">The sequence shown here is derived from an EMBL/GenBank/DDBJ whole genome shotgun (WGS) entry which is preliminary data.</text>
</comment>
<protein>
    <submittedName>
        <fullName evidence="1">FAD-dependent oxidoreductase</fullName>
    </submittedName>
</protein>
<proteinExistence type="predicted"/>
<dbReference type="EMBL" id="PEDL01000027">
    <property type="protein sequence ID" value="PHV69478.1"/>
    <property type="molecule type" value="Genomic_DNA"/>
</dbReference>
<evidence type="ECO:0000313" key="2">
    <source>
        <dbReference type="Proteomes" id="UP000224460"/>
    </source>
</evidence>
<organism evidence="1 2">
    <name type="scientific">Sporanaerobium hydrogeniformans</name>
    <dbReference type="NCBI Taxonomy" id="3072179"/>
    <lineage>
        <taxon>Bacteria</taxon>
        <taxon>Bacillati</taxon>
        <taxon>Bacillota</taxon>
        <taxon>Clostridia</taxon>
        <taxon>Lachnospirales</taxon>
        <taxon>Lachnospiraceae</taxon>
        <taxon>Sporanaerobium</taxon>
    </lineage>
</organism>
<accession>A0AC61D9W0</accession>
<name>A0AC61D9W0_9FIRM</name>
<reference evidence="1" key="1">
    <citation type="submission" date="2017-10" db="EMBL/GenBank/DDBJ databases">
        <title>Genome sequence of cellulolytic Lachnospiraceae bacterium XHS1971 isolated from hotspring sediment.</title>
        <authorList>
            <person name="Vasudevan G."/>
            <person name="Joshi A.J."/>
            <person name="Hivarkar S."/>
            <person name="Lanjekar V.B."/>
            <person name="Dhakephalkar P.K."/>
            <person name="Dagar S."/>
        </authorList>
    </citation>
    <scope>NUCLEOTIDE SEQUENCE</scope>
    <source>
        <strain evidence="1">XHS1971</strain>
    </source>
</reference>